<evidence type="ECO:0000313" key="4">
    <source>
        <dbReference type="Proteomes" id="UP000346198"/>
    </source>
</evidence>
<dbReference type="Proteomes" id="UP000346198">
    <property type="component" value="Unassembled WGS sequence"/>
</dbReference>
<dbReference type="InterPro" id="IPR006015">
    <property type="entry name" value="Universal_stress_UspA"/>
</dbReference>
<reference evidence="3 4" key="1">
    <citation type="submission" date="2019-04" db="EMBL/GenBank/DDBJ databases">
        <authorList>
            <person name="Van Vliet M D."/>
        </authorList>
    </citation>
    <scope>NUCLEOTIDE SEQUENCE [LARGE SCALE GENOMIC DNA]</scope>
    <source>
        <strain evidence="3 4">F21</strain>
    </source>
</reference>
<dbReference type="InterPro" id="IPR014729">
    <property type="entry name" value="Rossmann-like_a/b/a_fold"/>
</dbReference>
<protein>
    <submittedName>
        <fullName evidence="3">Universal stress protein</fullName>
    </submittedName>
</protein>
<proteinExistence type="inferred from homology"/>
<dbReference type="PRINTS" id="PR01438">
    <property type="entry name" value="UNVRSLSTRESS"/>
</dbReference>
<feature type="domain" description="UspA" evidence="2">
    <location>
        <begin position="1"/>
        <end position="157"/>
    </location>
</feature>
<dbReference type="InterPro" id="IPR006016">
    <property type="entry name" value="UspA"/>
</dbReference>
<dbReference type="SUPFAM" id="SSF52402">
    <property type="entry name" value="Adenine nucleotide alpha hydrolases-like"/>
    <property type="match status" value="1"/>
</dbReference>
<evidence type="ECO:0000256" key="1">
    <source>
        <dbReference type="ARBA" id="ARBA00008791"/>
    </source>
</evidence>
<dbReference type="Gene3D" id="3.40.50.620">
    <property type="entry name" value="HUPs"/>
    <property type="match status" value="1"/>
</dbReference>
<dbReference type="PANTHER" id="PTHR46268">
    <property type="entry name" value="STRESS RESPONSE PROTEIN NHAX"/>
    <property type="match status" value="1"/>
</dbReference>
<dbReference type="Pfam" id="PF00582">
    <property type="entry name" value="Usp"/>
    <property type="match status" value="1"/>
</dbReference>
<comment type="similarity">
    <text evidence="1">Belongs to the universal stress protein A family.</text>
</comment>
<keyword evidence="4" id="KW-1185">Reference proteome</keyword>
<evidence type="ECO:0000259" key="2">
    <source>
        <dbReference type="Pfam" id="PF00582"/>
    </source>
</evidence>
<accession>A0A6C2UT08</accession>
<organism evidence="3 4">
    <name type="scientific">Pontiella sulfatireligans</name>
    <dbReference type="NCBI Taxonomy" id="2750658"/>
    <lineage>
        <taxon>Bacteria</taxon>
        <taxon>Pseudomonadati</taxon>
        <taxon>Kiritimatiellota</taxon>
        <taxon>Kiritimatiellia</taxon>
        <taxon>Kiritimatiellales</taxon>
        <taxon>Pontiellaceae</taxon>
        <taxon>Pontiella</taxon>
    </lineage>
</organism>
<evidence type="ECO:0000313" key="3">
    <source>
        <dbReference type="EMBL" id="VGO22391.1"/>
    </source>
</evidence>
<gene>
    <name evidence="3" type="ORF">SCARR_04474</name>
</gene>
<name>A0A6C2UT08_9BACT</name>
<dbReference type="PANTHER" id="PTHR46268:SF6">
    <property type="entry name" value="UNIVERSAL STRESS PROTEIN UP12"/>
    <property type="match status" value="1"/>
</dbReference>
<sequence>MKPILAAVDFSTTTAAVVEQAAALAKALGSKLWIIHASSDETRAILYDSVQFDSYSPEFSSMPGDAQLARDLSAKEIKREHAQLLGIASCLREKGVKAQAMLIKGDPAKLIIEKAEELEADMIIIGSHGHGLLHKALLGSVSESIIRHARCNVMVVPSAVVPSAEK</sequence>
<dbReference type="RefSeq" id="WP_136063774.1">
    <property type="nucleotide sequence ID" value="NZ_CAAHFH010000002.1"/>
</dbReference>
<dbReference type="CDD" id="cd00293">
    <property type="entry name" value="USP-like"/>
    <property type="match status" value="1"/>
</dbReference>
<dbReference type="EMBL" id="CAAHFH010000002">
    <property type="protein sequence ID" value="VGO22391.1"/>
    <property type="molecule type" value="Genomic_DNA"/>
</dbReference>
<dbReference type="AlphaFoldDB" id="A0A6C2UT08"/>